<evidence type="ECO:0000256" key="1">
    <source>
        <dbReference type="SAM" id="MobiDB-lite"/>
    </source>
</evidence>
<dbReference type="Pfam" id="PF08241">
    <property type="entry name" value="Methyltransf_11"/>
    <property type="match status" value="1"/>
</dbReference>
<dbReference type="CDD" id="cd02440">
    <property type="entry name" value="AdoMet_MTases"/>
    <property type="match status" value="1"/>
</dbReference>
<dbReference type="InterPro" id="IPR013216">
    <property type="entry name" value="Methyltransf_11"/>
</dbReference>
<evidence type="ECO:0000259" key="3">
    <source>
        <dbReference type="Pfam" id="PF13524"/>
    </source>
</evidence>
<dbReference type="SUPFAM" id="SSF53335">
    <property type="entry name" value="S-adenosyl-L-methionine-dependent methyltransferases"/>
    <property type="match status" value="1"/>
</dbReference>
<keyword evidence="4" id="KW-0808">Transferase</keyword>
<reference evidence="4 5" key="1">
    <citation type="submission" date="2024-07" db="EMBL/GenBank/DDBJ databases">
        <title>Luteimonas salilacus sp. nov., isolated from the shore soil of Salt Lake in Tibet of China.</title>
        <authorList>
            <person name="Zhang X."/>
            <person name="Li A."/>
        </authorList>
    </citation>
    <scope>NUCLEOTIDE SEQUENCE [LARGE SCALE GENOMIC DNA]</scope>
    <source>
        <strain evidence="4 5">B3-2-R+30</strain>
    </source>
</reference>
<dbReference type="InterPro" id="IPR055259">
    <property type="entry name" value="YkvP/CgeB_Glyco_trans-like"/>
</dbReference>
<organism evidence="4 5">
    <name type="scientific">Luteimonas salinilitoris</name>
    <dbReference type="NCBI Taxonomy" id="3237697"/>
    <lineage>
        <taxon>Bacteria</taxon>
        <taxon>Pseudomonadati</taxon>
        <taxon>Pseudomonadota</taxon>
        <taxon>Gammaproteobacteria</taxon>
        <taxon>Lysobacterales</taxon>
        <taxon>Lysobacteraceae</taxon>
        <taxon>Luteimonas</taxon>
    </lineage>
</organism>
<keyword evidence="4" id="KW-0489">Methyltransferase</keyword>
<comment type="caution">
    <text evidence="4">The sequence shown here is derived from an EMBL/GenBank/DDBJ whole genome shotgun (WGS) entry which is preliminary data.</text>
</comment>
<feature type="region of interest" description="Disordered" evidence="1">
    <location>
        <begin position="313"/>
        <end position="332"/>
    </location>
</feature>
<dbReference type="GO" id="GO:0032259">
    <property type="term" value="P:methylation"/>
    <property type="evidence" value="ECO:0007669"/>
    <property type="project" value="UniProtKB-KW"/>
</dbReference>
<keyword evidence="5" id="KW-1185">Reference proteome</keyword>
<dbReference type="Gene3D" id="3.40.50.150">
    <property type="entry name" value="Vaccinia Virus protein VP39"/>
    <property type="match status" value="1"/>
</dbReference>
<protein>
    <submittedName>
        <fullName evidence="4">Methyltransferase domain-containing protein</fullName>
    </submittedName>
</protein>
<dbReference type="Proteomes" id="UP001566331">
    <property type="component" value="Unassembled WGS sequence"/>
</dbReference>
<evidence type="ECO:0000259" key="2">
    <source>
        <dbReference type="Pfam" id="PF08241"/>
    </source>
</evidence>
<feature type="domain" description="Spore protein YkvP/CgeB glycosyl transferase-like" evidence="3">
    <location>
        <begin position="157"/>
        <end position="295"/>
    </location>
</feature>
<dbReference type="RefSeq" id="WP_370564253.1">
    <property type="nucleotide sequence ID" value="NZ_JBFWIB010000007.1"/>
</dbReference>
<feature type="domain" description="Methyltransferase type 11" evidence="2">
    <location>
        <begin position="458"/>
        <end position="508"/>
    </location>
</feature>
<dbReference type="GO" id="GO:0008168">
    <property type="term" value="F:methyltransferase activity"/>
    <property type="evidence" value="ECO:0007669"/>
    <property type="project" value="UniProtKB-KW"/>
</dbReference>
<accession>A0ABV4HSR5</accession>
<dbReference type="EMBL" id="JBFWIC010000013">
    <property type="protein sequence ID" value="MEZ0475158.1"/>
    <property type="molecule type" value="Genomic_DNA"/>
</dbReference>
<dbReference type="Pfam" id="PF13524">
    <property type="entry name" value="Glyco_trans_1_2"/>
    <property type="match status" value="1"/>
</dbReference>
<evidence type="ECO:0000313" key="5">
    <source>
        <dbReference type="Proteomes" id="UP001566331"/>
    </source>
</evidence>
<sequence length="585" mass="66199">MRWIIKCPAPTDSRQQKWGDFHFARSLRKQLARHGYDVLIQYEPEWSDGDDDADVILVVRGKYRYAPRNRDALHVAWNLSHPEDVGAEEIRDYDVFAVASESHARELAQLHGRERVIPLLQCTDAEEFNLSLSLPARDRRDAIFVGNSRNVERWCVIEWLRQGYPLKIWGRGWSAWPEASRRVVSDYIENEQLGRTYGAARVSLNDHWPDMRNHGFINNRIYDVLACGLPVISDRHPELVRRFGDTIIYYDAGTSLQAAVDRYVHEYPRVFDMVQREAEQVRVRDSFEARADELADIVEARIQARGGKVVPRPRPPVRIPVKAAEPAPPAPPLPGPARVHMAAGNADAERSSAETEVHVTVAEGYPGVPGCYCPVCETAVEDFIAGGVVVKRKRARCPNCGVLERHRLMALYLRSDTPLFDGRPRRLLHVAPEPPIAGILSKLENVSYLSADLCSEHVMVKMDLTDIQYPDESFDAIVCSHVLEHIPDDAKAMREMFRILTPGGIAVIQVPVYGETTYEDFSITSEEGRLAAFGQRDHVRKYGRDIAERLAGAGLRVRTFVPPLDPDLRRRLGLKPSPIFDCRKA</sequence>
<name>A0ABV4HSR5_9GAMM</name>
<gene>
    <name evidence="4" type="ORF">AB6713_11100</name>
</gene>
<dbReference type="InterPro" id="IPR029063">
    <property type="entry name" value="SAM-dependent_MTases_sf"/>
</dbReference>
<proteinExistence type="predicted"/>
<evidence type="ECO:0000313" key="4">
    <source>
        <dbReference type="EMBL" id="MEZ0475158.1"/>
    </source>
</evidence>